<dbReference type="AlphaFoldDB" id="A0A2G8SL30"/>
<dbReference type="PANTHER" id="PTHR36681:SF3">
    <property type="entry name" value="NUCLEAR GTPASE, GERMINAL CENTER-ASSOCIATED, TANDEM DUPLICATE 3"/>
    <property type="match status" value="1"/>
</dbReference>
<dbReference type="EMBL" id="AYKW01000005">
    <property type="protein sequence ID" value="PIL34268.1"/>
    <property type="molecule type" value="Genomic_DNA"/>
</dbReference>
<dbReference type="PANTHER" id="PTHR36681">
    <property type="entry name" value="NUCLEAR GTPASE, GERMINAL CENTER-ASSOCIATED, TANDEM DUPLICATE 3"/>
    <property type="match status" value="1"/>
</dbReference>
<keyword evidence="2" id="KW-1185">Reference proteome</keyword>
<name>A0A2G8SL30_9APHY</name>
<reference evidence="1 2" key="1">
    <citation type="journal article" date="2015" name="Sci. Rep.">
        <title>Chromosome-level genome map provides insights into diverse defense mechanisms in the medicinal fungus Ganoderma sinense.</title>
        <authorList>
            <person name="Zhu Y."/>
            <person name="Xu J."/>
            <person name="Sun C."/>
            <person name="Zhou S."/>
            <person name="Xu H."/>
            <person name="Nelson D.R."/>
            <person name="Qian J."/>
            <person name="Song J."/>
            <person name="Luo H."/>
            <person name="Xiang L."/>
            <person name="Li Y."/>
            <person name="Xu Z."/>
            <person name="Ji A."/>
            <person name="Wang L."/>
            <person name="Lu S."/>
            <person name="Hayward A."/>
            <person name="Sun W."/>
            <person name="Li X."/>
            <person name="Schwartz D.C."/>
            <person name="Wang Y."/>
            <person name="Chen S."/>
        </authorList>
    </citation>
    <scope>NUCLEOTIDE SEQUENCE [LARGE SCALE GENOMIC DNA]</scope>
    <source>
        <strain evidence="1 2">ZZ0214-1</strain>
    </source>
</reference>
<sequence length="78" mass="8801">MDTALACTSVVTEISYNEKDTYEADVHFLAEVEWRKEVLVLLKDLQEDFDEKDCPWSDFGPPSADAPASIAWAKIYAT</sequence>
<dbReference type="Proteomes" id="UP000230002">
    <property type="component" value="Unassembled WGS sequence"/>
</dbReference>
<dbReference type="OrthoDB" id="3598281at2759"/>
<gene>
    <name evidence="1" type="ORF">GSI_03043</name>
</gene>
<comment type="caution">
    <text evidence="1">The sequence shown here is derived from an EMBL/GenBank/DDBJ whole genome shotgun (WGS) entry which is preliminary data.</text>
</comment>
<organism evidence="1 2">
    <name type="scientific">Ganoderma sinense ZZ0214-1</name>
    <dbReference type="NCBI Taxonomy" id="1077348"/>
    <lineage>
        <taxon>Eukaryota</taxon>
        <taxon>Fungi</taxon>
        <taxon>Dikarya</taxon>
        <taxon>Basidiomycota</taxon>
        <taxon>Agaricomycotina</taxon>
        <taxon>Agaricomycetes</taxon>
        <taxon>Polyporales</taxon>
        <taxon>Polyporaceae</taxon>
        <taxon>Ganoderma</taxon>
    </lineage>
</organism>
<evidence type="ECO:0000313" key="1">
    <source>
        <dbReference type="EMBL" id="PIL34268.1"/>
    </source>
</evidence>
<evidence type="ECO:0000313" key="2">
    <source>
        <dbReference type="Proteomes" id="UP000230002"/>
    </source>
</evidence>
<accession>A0A2G8SL30</accession>
<protein>
    <submittedName>
        <fullName evidence="1">Uncharacterized protein</fullName>
    </submittedName>
</protein>
<proteinExistence type="predicted"/>